<keyword evidence="3" id="KW-1185">Reference proteome</keyword>
<evidence type="ECO:0000313" key="3">
    <source>
        <dbReference type="Proteomes" id="UP001524547"/>
    </source>
</evidence>
<sequence>MPATFQGTARLVEGAGTPSPRPAPFDNLAGTFNADLDVNFELLVGLGFVPVDPSHPAHARYVAAKASHQLGPSAVAPTTWPAQASGPESLTIPFETTIMITADTALRFGLVAPGGKTSALASRSDPMAQQAMRPPPLGPGSGSGAPPEGTHTAGRRTASPPAIGDFTKSPTLRNRP</sequence>
<proteinExistence type="predicted"/>
<comment type="caution">
    <text evidence="2">The sequence shown here is derived from an EMBL/GenBank/DDBJ whole genome shotgun (WGS) entry which is preliminary data.</text>
</comment>
<evidence type="ECO:0000256" key="1">
    <source>
        <dbReference type="SAM" id="MobiDB-lite"/>
    </source>
</evidence>
<protein>
    <submittedName>
        <fullName evidence="2">Uncharacterized protein</fullName>
    </submittedName>
</protein>
<accession>A0ABT1VWJ9</accession>
<gene>
    <name evidence="2" type="ORF">NFI88_07625</name>
</gene>
<evidence type="ECO:0000313" key="2">
    <source>
        <dbReference type="EMBL" id="MCQ8240711.1"/>
    </source>
</evidence>
<organism evidence="2 3">
    <name type="scientific">Rhizosaccharibacter radicis</name>
    <dbReference type="NCBI Taxonomy" id="2782605"/>
    <lineage>
        <taxon>Bacteria</taxon>
        <taxon>Pseudomonadati</taxon>
        <taxon>Pseudomonadota</taxon>
        <taxon>Alphaproteobacteria</taxon>
        <taxon>Acetobacterales</taxon>
        <taxon>Acetobacteraceae</taxon>
        <taxon>Rhizosaccharibacter</taxon>
    </lineage>
</organism>
<feature type="region of interest" description="Disordered" evidence="1">
    <location>
        <begin position="117"/>
        <end position="176"/>
    </location>
</feature>
<name>A0ABT1VWJ9_9PROT</name>
<dbReference type="RefSeq" id="WP_422919452.1">
    <property type="nucleotide sequence ID" value="NZ_JAMZEJ010000004.1"/>
</dbReference>
<reference evidence="2 3" key="1">
    <citation type="submission" date="2022-06" db="EMBL/GenBank/DDBJ databases">
        <title>Rhizosaccharibacter gen. nov. sp. nov. KSS12, endophytic bacteria isolated from sugarcane.</title>
        <authorList>
            <person name="Pitiwittayakul N."/>
        </authorList>
    </citation>
    <scope>NUCLEOTIDE SEQUENCE [LARGE SCALE GENOMIC DNA]</scope>
    <source>
        <strain evidence="2 3">KSS12</strain>
    </source>
</reference>
<dbReference type="Proteomes" id="UP001524547">
    <property type="component" value="Unassembled WGS sequence"/>
</dbReference>
<dbReference type="EMBL" id="JAMZEJ010000004">
    <property type="protein sequence ID" value="MCQ8240711.1"/>
    <property type="molecule type" value="Genomic_DNA"/>
</dbReference>